<dbReference type="Pfam" id="PF01055">
    <property type="entry name" value="Glyco_hydro_31_2nd"/>
    <property type="match status" value="2"/>
</dbReference>
<keyword evidence="4" id="KW-0326">Glycosidase</keyword>
<reference evidence="7" key="1">
    <citation type="submission" date="2022-10" db="EMBL/GenBank/DDBJ databases">
        <title>Tapping the CABI collections for fungal endophytes: first genome assemblies for Collariella, Neodidymelliopsis, Ascochyta clinopodiicola, Didymella pomorum, Didymosphaeria variabile, Neocosmospora piperis and Neocucurbitaria cava.</title>
        <authorList>
            <person name="Hill R."/>
        </authorList>
    </citation>
    <scope>NUCLEOTIDE SEQUENCE</scope>
    <source>
        <strain evidence="7">IMI 356815</strain>
    </source>
</reference>
<comment type="similarity">
    <text evidence="2 4">Belongs to the glycosyl hydrolase 31 family.</text>
</comment>
<dbReference type="GeneID" id="80909278"/>
<feature type="domain" description="Glycosyl hydrolase family 31 C-terminal" evidence="6">
    <location>
        <begin position="495"/>
        <end position="585"/>
    </location>
</feature>
<gene>
    <name evidence="7" type="ORF">N0V89_005748</name>
</gene>
<protein>
    <recommendedName>
        <fullName evidence="3">alpha-glucosidase</fullName>
        <ecNumber evidence="3">3.2.1.20</ecNumber>
    </recommendedName>
</protein>
<comment type="caution">
    <text evidence="7">The sequence shown here is derived from an EMBL/GenBank/DDBJ whole genome shotgun (WGS) entry which is preliminary data.</text>
</comment>
<dbReference type="OrthoDB" id="1334205at2759"/>
<feature type="domain" description="Glycoside hydrolase family 31 TIM barrel" evidence="5">
    <location>
        <begin position="363"/>
        <end position="486"/>
    </location>
</feature>
<dbReference type="SUPFAM" id="SSF51011">
    <property type="entry name" value="Glycosyl hydrolase domain"/>
    <property type="match status" value="1"/>
</dbReference>
<dbReference type="SUPFAM" id="SSF51445">
    <property type="entry name" value="(Trans)glycosidases"/>
    <property type="match status" value="1"/>
</dbReference>
<accession>A0A9W8XLL2</accession>
<organism evidence="7 8">
    <name type="scientific">Didymosphaeria variabile</name>
    <dbReference type="NCBI Taxonomy" id="1932322"/>
    <lineage>
        <taxon>Eukaryota</taxon>
        <taxon>Fungi</taxon>
        <taxon>Dikarya</taxon>
        <taxon>Ascomycota</taxon>
        <taxon>Pezizomycotina</taxon>
        <taxon>Dothideomycetes</taxon>
        <taxon>Pleosporomycetidae</taxon>
        <taxon>Pleosporales</taxon>
        <taxon>Massarineae</taxon>
        <taxon>Didymosphaeriaceae</taxon>
        <taxon>Didymosphaeria</taxon>
    </lineage>
</organism>
<dbReference type="Pfam" id="PF21365">
    <property type="entry name" value="Glyco_hydro_31_3rd"/>
    <property type="match status" value="1"/>
</dbReference>
<dbReference type="InterPro" id="IPR048395">
    <property type="entry name" value="Glyco_hydro_31_C"/>
</dbReference>
<dbReference type="PANTHER" id="PTHR22762:SF89">
    <property type="entry name" value="ALPHA-XYLOSIDASE"/>
    <property type="match status" value="1"/>
</dbReference>
<dbReference type="Proteomes" id="UP001140513">
    <property type="component" value="Unassembled WGS sequence"/>
</dbReference>
<comment type="catalytic activity">
    <reaction evidence="1">
        <text>Hydrolysis of terminal, non-reducing (1-&gt;4)-linked alpha-D-glucose residues with release of alpha-D-glucose.</text>
        <dbReference type="EC" id="3.2.1.20"/>
    </reaction>
</comment>
<evidence type="ECO:0000313" key="8">
    <source>
        <dbReference type="Proteomes" id="UP001140513"/>
    </source>
</evidence>
<evidence type="ECO:0000256" key="2">
    <source>
        <dbReference type="ARBA" id="ARBA00007806"/>
    </source>
</evidence>
<evidence type="ECO:0000256" key="1">
    <source>
        <dbReference type="ARBA" id="ARBA00001657"/>
    </source>
</evidence>
<name>A0A9W8XLL2_9PLEO</name>
<feature type="domain" description="Glycoside hydrolase family 31 TIM barrel" evidence="5">
    <location>
        <begin position="196"/>
        <end position="350"/>
    </location>
</feature>
<keyword evidence="8" id="KW-1185">Reference proteome</keyword>
<evidence type="ECO:0000259" key="5">
    <source>
        <dbReference type="Pfam" id="PF01055"/>
    </source>
</evidence>
<dbReference type="GO" id="GO:0005975">
    <property type="term" value="P:carbohydrate metabolic process"/>
    <property type="evidence" value="ECO:0007669"/>
    <property type="project" value="InterPro"/>
</dbReference>
<dbReference type="GO" id="GO:0004558">
    <property type="term" value="F:alpha-1,4-glucosidase activity"/>
    <property type="evidence" value="ECO:0007669"/>
    <property type="project" value="UniProtKB-EC"/>
</dbReference>
<evidence type="ECO:0000256" key="3">
    <source>
        <dbReference type="ARBA" id="ARBA00012741"/>
    </source>
</evidence>
<dbReference type="CDD" id="cd06595">
    <property type="entry name" value="GH31_u1"/>
    <property type="match status" value="1"/>
</dbReference>
<dbReference type="EMBL" id="JAPEUX010000004">
    <property type="protein sequence ID" value="KAJ4354016.1"/>
    <property type="molecule type" value="Genomic_DNA"/>
</dbReference>
<keyword evidence="4" id="KW-0378">Hydrolase</keyword>
<dbReference type="Gene3D" id="3.20.20.80">
    <property type="entry name" value="Glycosidases"/>
    <property type="match status" value="2"/>
</dbReference>
<dbReference type="GO" id="GO:0006491">
    <property type="term" value="P:N-glycan processing"/>
    <property type="evidence" value="ECO:0007669"/>
    <property type="project" value="TreeGrafter"/>
</dbReference>
<dbReference type="EC" id="3.2.1.20" evidence="3"/>
<dbReference type="RefSeq" id="XP_056071790.1">
    <property type="nucleotide sequence ID" value="XM_056214523.1"/>
</dbReference>
<dbReference type="Gene3D" id="2.60.40.1180">
    <property type="entry name" value="Golgi alpha-mannosidase II"/>
    <property type="match status" value="2"/>
</dbReference>
<dbReference type="InterPro" id="IPR017853">
    <property type="entry name" value="GH"/>
</dbReference>
<dbReference type="InterPro" id="IPR000322">
    <property type="entry name" value="Glyco_hydro_31_TIM"/>
</dbReference>
<sequence>MSCPARYDFKTHPVAHPSAIVAGDKYRFTVLTDGLLRLEWAADGHFENRASTFAINRKLAVPDFYVWDRGDVLEIVTKRFHVVYNKKAFSSEGFVIHLKGSISAKWTYGQEVSNLGGTTRTLDQANGRVDLGPGVLSREGFAVLDDSNTMLFEENGWIAPRRSGARKDRSDEYIFLYGHDYREAIRAYFAVSGSQPLLPRFAMGNWWSRYHRYDEKEYLELHDHLNKDDVPMNVAVVDMDWHLVIAGKEIPAGENGWTGYTWNKELFPDPDAFIKTLHDRGMRVSLNVHPADGIRHWEDQYEEVAKAMGINPTSKEPVRFDCTDKKGVDFWWIDWQQGEGSKIPGVDPLWVLNHFHFLDIGRGNDRPLIFSRFGGPGAQRYQVGFSGDAIITWDSLHFQPEFTSTASNIGYGWWSHDIGGHTAGIHNDELTTRWVQLGCWSPILRLHSDVNPFNSREPWRYNDEACKIMEDTLRLRHRLIPYLYTMNARSALNDEPLVTPLYWDYPEVDEAYEVPNEYRFGSELLLAPITQPRDNITHLGSATAWLPPKRYADIFTGVVYYGDRSLNLHRPLTQTPVLAPEGAIIPLDAAQRPKSGSPNPEAIELLLVVGSDGSFDLIEDDGKGTTVDDGEFQLVSSASSSTSSDDGMDVDTEASKTVRFVHTPITYKQDTGVLTIGPTYPVNDPAVPKTREWKIRLIAYTSSNPSTSVEAIRCITISAKRAKSISHTITSSPTGTLLHLASVPTNQAVIVELSSSSPQLDVVDPLPKIWTILDQANMELNKKRWIWESVFEKPGKVEVMVNKLQTMGLENALVNSFVELLCADDRYAEQARGGGKAVEGDFEVW</sequence>
<proteinExistence type="inferred from homology"/>
<evidence type="ECO:0000256" key="4">
    <source>
        <dbReference type="RuleBase" id="RU361185"/>
    </source>
</evidence>
<dbReference type="AlphaFoldDB" id="A0A9W8XLL2"/>
<dbReference type="InterPro" id="IPR013780">
    <property type="entry name" value="Glyco_hydro_b"/>
</dbReference>
<dbReference type="PANTHER" id="PTHR22762">
    <property type="entry name" value="ALPHA-GLUCOSIDASE"/>
    <property type="match status" value="1"/>
</dbReference>
<evidence type="ECO:0000313" key="7">
    <source>
        <dbReference type="EMBL" id="KAJ4354016.1"/>
    </source>
</evidence>
<evidence type="ECO:0000259" key="6">
    <source>
        <dbReference type="Pfam" id="PF21365"/>
    </source>
</evidence>